<dbReference type="AlphaFoldDB" id="A0A1C5GFK4"/>
<organism evidence="2 3">
    <name type="scientific">Micromonospora echinofusca</name>
    <dbReference type="NCBI Taxonomy" id="47858"/>
    <lineage>
        <taxon>Bacteria</taxon>
        <taxon>Bacillati</taxon>
        <taxon>Actinomycetota</taxon>
        <taxon>Actinomycetes</taxon>
        <taxon>Micromonosporales</taxon>
        <taxon>Micromonosporaceae</taxon>
        <taxon>Micromonospora</taxon>
    </lineage>
</organism>
<gene>
    <name evidence="2" type="ORF">GA0070610_4940</name>
</gene>
<dbReference type="GeneID" id="95804624"/>
<name>A0A1C5GFK4_MICEH</name>
<sequence length="242" mass="25901">MTTRLPGRLVPLLRRGARPACVLLPGAGGGLHPYLRLAAAIGRTHNVAAVRAAGLLPDEEPELSIAEMADAAAQALDADGTVPAAVFGWSLGGSVAWELCVRLAERGHLPDLVLVDASPLPRRATAGEDARVRETIVGMLGPRPDPATVERVRRVFDTQVAALADYRADRSYAGRVLMLMCTDEEFAFRAEAEARWRELAPELSAGRLDAGHFDVFDPERLPQLVDEVTPFLGRAASGAVLQ</sequence>
<dbReference type="SMART" id="SM00824">
    <property type="entry name" value="PKS_TE"/>
    <property type="match status" value="1"/>
</dbReference>
<proteinExistence type="predicted"/>
<evidence type="ECO:0000313" key="2">
    <source>
        <dbReference type="EMBL" id="SCG18594.1"/>
    </source>
</evidence>
<dbReference type="Proteomes" id="UP000198251">
    <property type="component" value="Chromosome I"/>
</dbReference>
<accession>A0A1C5GFK4</accession>
<evidence type="ECO:0000259" key="1">
    <source>
        <dbReference type="SMART" id="SM00824"/>
    </source>
</evidence>
<evidence type="ECO:0000313" key="3">
    <source>
        <dbReference type="Proteomes" id="UP000198251"/>
    </source>
</evidence>
<dbReference type="RefSeq" id="WP_089002185.1">
    <property type="nucleotide sequence ID" value="NZ_JBFAAC010000003.1"/>
</dbReference>
<dbReference type="EMBL" id="LT607733">
    <property type="protein sequence ID" value="SCG18594.1"/>
    <property type="molecule type" value="Genomic_DNA"/>
</dbReference>
<dbReference type="InterPro" id="IPR001031">
    <property type="entry name" value="Thioesterase"/>
</dbReference>
<feature type="domain" description="Thioesterase TesA-like" evidence="1">
    <location>
        <begin position="20"/>
        <end position="232"/>
    </location>
</feature>
<protein>
    <submittedName>
        <fullName evidence="2">Thioesterase domain-containing protein</fullName>
    </submittedName>
</protein>
<reference evidence="2 3" key="1">
    <citation type="submission" date="2016-06" db="EMBL/GenBank/DDBJ databases">
        <authorList>
            <person name="Kjaerup R.B."/>
            <person name="Dalgaard T.S."/>
            <person name="Juul-Madsen H.R."/>
        </authorList>
    </citation>
    <scope>NUCLEOTIDE SEQUENCE [LARGE SCALE GENOMIC DNA]</scope>
    <source>
        <strain evidence="2 3">DSM 43913</strain>
    </source>
</reference>
<dbReference type="SUPFAM" id="SSF53474">
    <property type="entry name" value="alpha/beta-Hydrolases"/>
    <property type="match status" value="1"/>
</dbReference>
<dbReference type="InterPro" id="IPR020802">
    <property type="entry name" value="TesA-like"/>
</dbReference>
<keyword evidence="3" id="KW-1185">Reference proteome</keyword>
<dbReference type="InterPro" id="IPR029058">
    <property type="entry name" value="AB_hydrolase_fold"/>
</dbReference>
<dbReference type="Pfam" id="PF00975">
    <property type="entry name" value="Thioesterase"/>
    <property type="match status" value="1"/>
</dbReference>
<dbReference type="Gene3D" id="3.40.50.1820">
    <property type="entry name" value="alpha/beta hydrolase"/>
    <property type="match status" value="1"/>
</dbReference>